<dbReference type="GO" id="GO:0080120">
    <property type="term" value="P:CAAX-box protein maturation"/>
    <property type="evidence" value="ECO:0007669"/>
    <property type="project" value="UniProtKB-ARBA"/>
</dbReference>
<dbReference type="STRING" id="1920490.GCA_001895925_03516"/>
<dbReference type="Proteomes" id="UP000238634">
    <property type="component" value="Unassembled WGS sequence"/>
</dbReference>
<dbReference type="PANTHER" id="PTHR39430:SF1">
    <property type="entry name" value="PROTEASE"/>
    <property type="match status" value="1"/>
</dbReference>
<keyword evidence="3" id="KW-0482">Metalloprotease</keyword>
<feature type="transmembrane region" description="Helical" evidence="1">
    <location>
        <begin position="20"/>
        <end position="47"/>
    </location>
</feature>
<feature type="transmembrane region" description="Helical" evidence="1">
    <location>
        <begin position="59"/>
        <end position="79"/>
    </location>
</feature>
<keyword evidence="4" id="KW-1185">Reference proteome</keyword>
<keyword evidence="1" id="KW-1133">Transmembrane helix</keyword>
<dbReference type="RefSeq" id="WP_073070617.1">
    <property type="nucleotide sequence ID" value="NZ_MPPI01000008.1"/>
</dbReference>
<keyword evidence="3" id="KW-0645">Protease</keyword>
<dbReference type="InterPro" id="IPR003675">
    <property type="entry name" value="Rce1/LyrA-like_dom"/>
</dbReference>
<reference evidence="3 4" key="1">
    <citation type="submission" date="2018-02" db="EMBL/GenBank/DDBJ databases">
        <authorList>
            <person name="Cohen D.B."/>
            <person name="Kent A.D."/>
        </authorList>
    </citation>
    <scope>NUCLEOTIDE SEQUENCE [LARGE SCALE GENOMIC DNA]</scope>
    <source>
        <strain evidence="3 4">ULC007</strain>
    </source>
</reference>
<keyword evidence="1" id="KW-0472">Membrane</keyword>
<evidence type="ECO:0000259" key="2">
    <source>
        <dbReference type="Pfam" id="PF02517"/>
    </source>
</evidence>
<name>A0A2T1DK73_9CYAN</name>
<reference evidence="3 4" key="2">
    <citation type="submission" date="2018-03" db="EMBL/GenBank/DDBJ databases">
        <title>The ancient ancestry and fast evolution of plastids.</title>
        <authorList>
            <person name="Moore K.R."/>
            <person name="Magnabosco C."/>
            <person name="Momper L."/>
            <person name="Gold D.A."/>
            <person name="Bosak T."/>
            <person name="Fournier G.P."/>
        </authorList>
    </citation>
    <scope>NUCLEOTIDE SEQUENCE [LARGE SCALE GENOMIC DNA]</scope>
    <source>
        <strain evidence="3 4">ULC007</strain>
    </source>
</reference>
<dbReference type="OrthoDB" id="3034706at2"/>
<organism evidence="3 4">
    <name type="scientific">Phormidesmis priestleyi ULC007</name>
    <dbReference type="NCBI Taxonomy" id="1920490"/>
    <lineage>
        <taxon>Bacteria</taxon>
        <taxon>Bacillati</taxon>
        <taxon>Cyanobacteriota</taxon>
        <taxon>Cyanophyceae</taxon>
        <taxon>Leptolyngbyales</taxon>
        <taxon>Leptolyngbyaceae</taxon>
        <taxon>Phormidesmis</taxon>
    </lineage>
</organism>
<dbReference type="GO" id="GO:0004175">
    <property type="term" value="F:endopeptidase activity"/>
    <property type="evidence" value="ECO:0007669"/>
    <property type="project" value="UniProtKB-ARBA"/>
</dbReference>
<feature type="transmembrane region" description="Helical" evidence="1">
    <location>
        <begin position="167"/>
        <end position="186"/>
    </location>
</feature>
<dbReference type="GO" id="GO:0006508">
    <property type="term" value="P:proteolysis"/>
    <property type="evidence" value="ECO:0007669"/>
    <property type="project" value="UniProtKB-KW"/>
</dbReference>
<keyword evidence="3" id="KW-0378">Hydrolase</keyword>
<dbReference type="PANTHER" id="PTHR39430">
    <property type="entry name" value="MEMBRANE-ASSOCIATED PROTEASE-RELATED"/>
    <property type="match status" value="1"/>
</dbReference>
<feature type="transmembrane region" description="Helical" evidence="1">
    <location>
        <begin position="218"/>
        <end position="237"/>
    </location>
</feature>
<dbReference type="EMBL" id="PVWG01000004">
    <property type="protein sequence ID" value="PSB20899.1"/>
    <property type="molecule type" value="Genomic_DNA"/>
</dbReference>
<feature type="transmembrane region" description="Helical" evidence="1">
    <location>
        <begin position="135"/>
        <end position="155"/>
    </location>
</feature>
<feature type="transmembrane region" description="Helical" evidence="1">
    <location>
        <begin position="258"/>
        <end position="277"/>
    </location>
</feature>
<evidence type="ECO:0000313" key="4">
    <source>
        <dbReference type="Proteomes" id="UP000238634"/>
    </source>
</evidence>
<evidence type="ECO:0000313" key="3">
    <source>
        <dbReference type="EMBL" id="PSB20899.1"/>
    </source>
</evidence>
<protein>
    <submittedName>
        <fullName evidence="3">CPBP family intramembrane metalloprotease</fullName>
    </submittedName>
</protein>
<sequence>MPTLDRVHPFFAFFAEASVPIRVGVFFAVWVAIWLPIAIPLAIALKWHPFKPLEIRQKLPLVASLYLLAPIVLWAAAWVQNVPFSHYGLSGNLDDLGSVSRGLALGTIGLVVLFGVQTLLGWIEWKSENWKQLGSVLLPTLFLGLWIGVTEELVFRGFVLGQLEQTYGLWSGAIVSSLIFALLHLVWEGSENIPQLPGLWLMGMVLCLARGVDHNHLGLAWGLHAGWVFGMASLDSANLIGYTGRASDWLTGLKEKPLAGAMGLLFLLTTAGALWAMI</sequence>
<proteinExistence type="predicted"/>
<accession>A0A2T1DK73</accession>
<dbReference type="AlphaFoldDB" id="A0A2T1DK73"/>
<dbReference type="GO" id="GO:0008237">
    <property type="term" value="F:metallopeptidase activity"/>
    <property type="evidence" value="ECO:0007669"/>
    <property type="project" value="UniProtKB-KW"/>
</dbReference>
<feature type="transmembrane region" description="Helical" evidence="1">
    <location>
        <begin position="99"/>
        <end position="123"/>
    </location>
</feature>
<keyword evidence="1" id="KW-0812">Transmembrane</keyword>
<gene>
    <name evidence="3" type="ORF">C7B65_05685</name>
</gene>
<feature type="domain" description="CAAX prenyl protease 2/Lysostaphin resistance protein A-like" evidence="2">
    <location>
        <begin position="136"/>
        <end position="228"/>
    </location>
</feature>
<comment type="caution">
    <text evidence="3">The sequence shown here is derived from an EMBL/GenBank/DDBJ whole genome shotgun (WGS) entry which is preliminary data.</text>
</comment>
<evidence type="ECO:0000256" key="1">
    <source>
        <dbReference type="SAM" id="Phobius"/>
    </source>
</evidence>
<dbReference type="Pfam" id="PF02517">
    <property type="entry name" value="Rce1-like"/>
    <property type="match status" value="1"/>
</dbReference>